<name>A0A6J5GD38_9BURK</name>
<gene>
    <name evidence="1" type="ORF">LMG28688_04706</name>
</gene>
<dbReference type="EMBL" id="CADIKL010000027">
    <property type="protein sequence ID" value="CAB3798349.1"/>
    <property type="molecule type" value="Genomic_DNA"/>
</dbReference>
<organism evidence="1 2">
    <name type="scientific">Paraburkholderia caffeinitolerans</name>
    <dbReference type="NCBI Taxonomy" id="1723730"/>
    <lineage>
        <taxon>Bacteria</taxon>
        <taxon>Pseudomonadati</taxon>
        <taxon>Pseudomonadota</taxon>
        <taxon>Betaproteobacteria</taxon>
        <taxon>Burkholderiales</taxon>
        <taxon>Burkholderiaceae</taxon>
        <taxon>Paraburkholderia</taxon>
    </lineage>
</organism>
<keyword evidence="2" id="KW-1185">Reference proteome</keyword>
<dbReference type="AlphaFoldDB" id="A0A6J5GD38"/>
<proteinExistence type="predicted"/>
<reference evidence="1 2" key="1">
    <citation type="submission" date="2020-04" db="EMBL/GenBank/DDBJ databases">
        <authorList>
            <person name="De Canck E."/>
        </authorList>
    </citation>
    <scope>NUCLEOTIDE SEQUENCE [LARGE SCALE GENOMIC DNA]</scope>
    <source>
        <strain evidence="1 2">LMG 28688</strain>
    </source>
</reference>
<accession>A0A6J5GD38</accession>
<evidence type="ECO:0000313" key="2">
    <source>
        <dbReference type="Proteomes" id="UP000494119"/>
    </source>
</evidence>
<sequence length="114" mass="12657">MRNTHPGRTYQQDPQAMNAPIRYKGYEVAPSAQRLPNGLYAANLTIGPLAATQTSSQAATASGASTATPARTTDTLRCVLVSFDALDYFFDERHALAYACRWARMWIDERRRCA</sequence>
<dbReference type="Proteomes" id="UP000494119">
    <property type="component" value="Unassembled WGS sequence"/>
</dbReference>
<protein>
    <submittedName>
        <fullName evidence="1">Uncharacterized protein</fullName>
    </submittedName>
</protein>
<evidence type="ECO:0000313" key="1">
    <source>
        <dbReference type="EMBL" id="CAB3798349.1"/>
    </source>
</evidence>